<proteinExistence type="predicted"/>
<dbReference type="Proteomes" id="UP000216063">
    <property type="component" value="Unassembled WGS sequence"/>
</dbReference>
<organism evidence="2 3">
    <name type="scientific">Mycolicibacterium sphagni</name>
    <dbReference type="NCBI Taxonomy" id="1786"/>
    <lineage>
        <taxon>Bacteria</taxon>
        <taxon>Bacillati</taxon>
        <taxon>Actinomycetota</taxon>
        <taxon>Actinomycetes</taxon>
        <taxon>Mycobacteriales</taxon>
        <taxon>Mycobacteriaceae</taxon>
        <taxon>Mycolicibacterium</taxon>
    </lineage>
</organism>
<accession>A0A255DCW5</accession>
<feature type="transmembrane region" description="Helical" evidence="1">
    <location>
        <begin position="48"/>
        <end position="67"/>
    </location>
</feature>
<evidence type="ECO:0000313" key="3">
    <source>
        <dbReference type="Proteomes" id="UP000216063"/>
    </source>
</evidence>
<keyword evidence="3" id="KW-1185">Reference proteome</keyword>
<comment type="caution">
    <text evidence="2">The sequence shown here is derived from an EMBL/GenBank/DDBJ whole genome shotgun (WGS) entry which is preliminary data.</text>
</comment>
<keyword evidence="1" id="KW-0472">Membrane</keyword>
<reference evidence="2 3" key="1">
    <citation type="submission" date="2017-07" db="EMBL/GenBank/DDBJ databases">
        <title>The new phylogeny of genus Mycobacterium.</title>
        <authorList>
            <person name="Tortoli E."/>
            <person name="Trovato A."/>
            <person name="Cirillo D.M."/>
        </authorList>
    </citation>
    <scope>NUCLEOTIDE SEQUENCE [LARGE SCALE GENOMIC DNA]</scope>
    <source>
        <strain evidence="2 3">ATCC 33027</strain>
    </source>
</reference>
<dbReference type="AlphaFoldDB" id="A0A255DCW5"/>
<name>A0A255DCW5_9MYCO</name>
<feature type="transmembrane region" description="Helical" evidence="1">
    <location>
        <begin position="115"/>
        <end position="143"/>
    </location>
</feature>
<keyword evidence="1" id="KW-1133">Transmembrane helix</keyword>
<evidence type="ECO:0008006" key="4">
    <source>
        <dbReference type="Google" id="ProtNLM"/>
    </source>
</evidence>
<sequence>MYFGTSSMGAYLSGNLVATAELSIRALTVGFVVLVLIEIVEPMDLIEILSRVLATVAIFLSATGTLNGDNLSGRLSGSFPPTHPNELAFIAAVPLTYFVWRTVNIDSSGIRNLAMVALGVIVYLTQSRTSAGVTALVCFFIVIRGTRDWRLRLSIVTWAIISILCTITFSNAIQDFASRGGTVSVNTLNSRQFAWSAALFSDRAVTQLLFGEGLAKKLVAVTGQYWKTQVIDSSWVGAFVQAGLIGVGLAAVLVLYAALQARRNIRPANELWLALLLLVVARSIFESGLLDSSSSFLIFMMVSLGAATSRHSALSRSAGANYWEPYLRLVDRSRRRTFDAPEAIRRT</sequence>
<dbReference type="EMBL" id="NOZR01000019">
    <property type="protein sequence ID" value="OYN76950.1"/>
    <property type="molecule type" value="Genomic_DNA"/>
</dbReference>
<feature type="transmembrane region" description="Helical" evidence="1">
    <location>
        <begin position="155"/>
        <end position="173"/>
    </location>
</feature>
<feature type="transmembrane region" description="Helical" evidence="1">
    <location>
        <begin position="271"/>
        <end position="290"/>
    </location>
</feature>
<evidence type="ECO:0000313" key="2">
    <source>
        <dbReference type="EMBL" id="OYN76950.1"/>
    </source>
</evidence>
<dbReference type="PANTHER" id="PTHR37422:SF23">
    <property type="entry name" value="TEICHURONIC ACID BIOSYNTHESIS PROTEIN TUAE"/>
    <property type="match status" value="1"/>
</dbReference>
<keyword evidence="1" id="KW-0812">Transmembrane</keyword>
<gene>
    <name evidence="2" type="ORF">CG716_20840</name>
</gene>
<protein>
    <recommendedName>
        <fullName evidence="4">O-antigen polymerase</fullName>
    </recommendedName>
</protein>
<dbReference type="PANTHER" id="PTHR37422">
    <property type="entry name" value="TEICHURONIC ACID BIOSYNTHESIS PROTEIN TUAE"/>
    <property type="match status" value="1"/>
</dbReference>
<evidence type="ECO:0000256" key="1">
    <source>
        <dbReference type="SAM" id="Phobius"/>
    </source>
</evidence>
<feature type="transmembrane region" description="Helical" evidence="1">
    <location>
        <begin position="235"/>
        <end position="259"/>
    </location>
</feature>
<dbReference type="InterPro" id="IPR051533">
    <property type="entry name" value="WaaL-like"/>
</dbReference>
<feature type="transmembrane region" description="Helical" evidence="1">
    <location>
        <begin position="12"/>
        <end position="36"/>
    </location>
</feature>